<dbReference type="Gramene" id="BGIOSGA037114-TA">
    <property type="protein sequence ID" value="BGIOSGA037114-PA"/>
    <property type="gene ID" value="BGIOSGA037114"/>
</dbReference>
<dbReference type="HOGENOM" id="CLU_1780505_0_0_1"/>
<evidence type="ECO:0000256" key="1">
    <source>
        <dbReference type="SAM" id="MobiDB-lite"/>
    </source>
</evidence>
<name>B8BNI4_ORYSI</name>
<proteinExistence type="predicted"/>
<dbReference type="STRING" id="39946.B8BNI4"/>
<dbReference type="PANTHER" id="PTHR37910">
    <property type="entry name" value="EXPRESSED PROTEIN"/>
    <property type="match status" value="1"/>
</dbReference>
<dbReference type="InterPro" id="IPR006311">
    <property type="entry name" value="TAT_signal"/>
</dbReference>
<sequence>MQPPVTPASSAAGAPPPPPPPTTTCSTSCRFVLPPTRRHLLASSASSLLLAAAAAAAPRAASSEDDDAVTSYDPVTAAERAASASVSRRVGEAVRLLDLGRDLQARGEFPAALASFTAVATEYGDLSLSGYARVGRALVLYEEMNY</sequence>
<organism evidence="2 3">
    <name type="scientific">Oryza sativa subsp. indica</name>
    <name type="common">Rice</name>
    <dbReference type="NCBI Taxonomy" id="39946"/>
    <lineage>
        <taxon>Eukaryota</taxon>
        <taxon>Viridiplantae</taxon>
        <taxon>Streptophyta</taxon>
        <taxon>Embryophyta</taxon>
        <taxon>Tracheophyta</taxon>
        <taxon>Spermatophyta</taxon>
        <taxon>Magnoliopsida</taxon>
        <taxon>Liliopsida</taxon>
        <taxon>Poales</taxon>
        <taxon>Poaceae</taxon>
        <taxon>BOP clade</taxon>
        <taxon>Oryzoideae</taxon>
        <taxon>Oryzeae</taxon>
        <taxon>Oryzinae</taxon>
        <taxon>Oryza</taxon>
        <taxon>Oryza sativa</taxon>
    </lineage>
</organism>
<keyword evidence="3" id="KW-1185">Reference proteome</keyword>
<gene>
    <name evidence="2" type="ORF">OsI_37724</name>
</gene>
<evidence type="ECO:0000313" key="2">
    <source>
        <dbReference type="EMBL" id="EEC68975.1"/>
    </source>
</evidence>
<dbReference type="EMBL" id="CM000137">
    <property type="protein sequence ID" value="EEC68975.1"/>
    <property type="molecule type" value="Genomic_DNA"/>
</dbReference>
<reference evidence="2 3" key="1">
    <citation type="journal article" date="2005" name="PLoS Biol.">
        <title>The genomes of Oryza sativa: a history of duplications.</title>
        <authorList>
            <person name="Yu J."/>
            <person name="Wang J."/>
            <person name="Lin W."/>
            <person name="Li S."/>
            <person name="Li H."/>
            <person name="Zhou J."/>
            <person name="Ni P."/>
            <person name="Dong W."/>
            <person name="Hu S."/>
            <person name="Zeng C."/>
            <person name="Zhang J."/>
            <person name="Zhang Y."/>
            <person name="Li R."/>
            <person name="Xu Z."/>
            <person name="Li S."/>
            <person name="Li X."/>
            <person name="Zheng H."/>
            <person name="Cong L."/>
            <person name="Lin L."/>
            <person name="Yin J."/>
            <person name="Geng J."/>
            <person name="Li G."/>
            <person name="Shi J."/>
            <person name="Liu J."/>
            <person name="Lv H."/>
            <person name="Li J."/>
            <person name="Wang J."/>
            <person name="Deng Y."/>
            <person name="Ran L."/>
            <person name="Shi X."/>
            <person name="Wang X."/>
            <person name="Wu Q."/>
            <person name="Li C."/>
            <person name="Ren X."/>
            <person name="Wang J."/>
            <person name="Wang X."/>
            <person name="Li D."/>
            <person name="Liu D."/>
            <person name="Zhang X."/>
            <person name="Ji Z."/>
            <person name="Zhao W."/>
            <person name="Sun Y."/>
            <person name="Zhang Z."/>
            <person name="Bao J."/>
            <person name="Han Y."/>
            <person name="Dong L."/>
            <person name="Ji J."/>
            <person name="Chen P."/>
            <person name="Wu S."/>
            <person name="Liu J."/>
            <person name="Xiao Y."/>
            <person name="Bu D."/>
            <person name="Tan J."/>
            <person name="Yang L."/>
            <person name="Ye C."/>
            <person name="Zhang J."/>
            <person name="Xu J."/>
            <person name="Zhou Y."/>
            <person name="Yu Y."/>
            <person name="Zhang B."/>
            <person name="Zhuang S."/>
            <person name="Wei H."/>
            <person name="Liu B."/>
            <person name="Lei M."/>
            <person name="Yu H."/>
            <person name="Li Y."/>
            <person name="Xu H."/>
            <person name="Wei S."/>
            <person name="He X."/>
            <person name="Fang L."/>
            <person name="Zhang Z."/>
            <person name="Zhang Y."/>
            <person name="Huang X."/>
            <person name="Su Z."/>
            <person name="Tong W."/>
            <person name="Li J."/>
            <person name="Tong Z."/>
            <person name="Li S."/>
            <person name="Ye J."/>
            <person name="Wang L."/>
            <person name="Fang L."/>
            <person name="Lei T."/>
            <person name="Chen C."/>
            <person name="Chen H."/>
            <person name="Xu Z."/>
            <person name="Li H."/>
            <person name="Huang H."/>
            <person name="Zhang F."/>
            <person name="Xu H."/>
            <person name="Li N."/>
            <person name="Zhao C."/>
            <person name="Li S."/>
            <person name="Dong L."/>
            <person name="Huang Y."/>
            <person name="Li L."/>
            <person name="Xi Y."/>
            <person name="Qi Q."/>
            <person name="Li W."/>
            <person name="Zhang B."/>
            <person name="Hu W."/>
            <person name="Zhang Y."/>
            <person name="Tian X."/>
            <person name="Jiao Y."/>
            <person name="Liang X."/>
            <person name="Jin J."/>
            <person name="Gao L."/>
            <person name="Zheng W."/>
            <person name="Hao B."/>
            <person name="Liu S."/>
            <person name="Wang W."/>
            <person name="Yuan L."/>
            <person name="Cao M."/>
            <person name="McDermott J."/>
            <person name="Samudrala R."/>
            <person name="Wang J."/>
            <person name="Wong G.K."/>
            <person name="Yang H."/>
        </authorList>
    </citation>
    <scope>NUCLEOTIDE SEQUENCE [LARGE SCALE GENOMIC DNA]</scope>
    <source>
        <strain evidence="3">cv. 93-11</strain>
    </source>
</reference>
<dbReference type="AlphaFoldDB" id="B8BNI4"/>
<dbReference type="PANTHER" id="PTHR37910:SF2">
    <property type="entry name" value="EXPRESSED PROTEIN"/>
    <property type="match status" value="1"/>
</dbReference>
<dbReference type="Proteomes" id="UP000007015">
    <property type="component" value="Chromosome 12"/>
</dbReference>
<accession>B8BNI4</accession>
<feature type="region of interest" description="Disordered" evidence="1">
    <location>
        <begin position="1"/>
        <end position="29"/>
    </location>
</feature>
<evidence type="ECO:0000313" key="3">
    <source>
        <dbReference type="Proteomes" id="UP000007015"/>
    </source>
</evidence>
<protein>
    <submittedName>
        <fullName evidence="2">Uncharacterized protein</fullName>
    </submittedName>
</protein>
<dbReference type="PROSITE" id="PS51318">
    <property type="entry name" value="TAT"/>
    <property type="match status" value="1"/>
</dbReference>